<name>A0A0V0SJC3_9BILA</name>
<gene>
    <name evidence="1" type="ORF">T07_126</name>
</gene>
<reference evidence="1 2" key="1">
    <citation type="submission" date="2015-01" db="EMBL/GenBank/DDBJ databases">
        <title>Evolution of Trichinella species and genotypes.</title>
        <authorList>
            <person name="Korhonen P.K."/>
            <person name="Edoardo P."/>
            <person name="Giuseppe L.R."/>
            <person name="Gasser R.B."/>
        </authorList>
    </citation>
    <scope>NUCLEOTIDE SEQUENCE [LARGE SCALE GENOMIC DNA]</scope>
    <source>
        <strain evidence="1">ISS37</strain>
    </source>
</reference>
<accession>A0A0V0SJC3</accession>
<evidence type="ECO:0000313" key="1">
    <source>
        <dbReference type="EMBL" id="KRX26895.1"/>
    </source>
</evidence>
<dbReference type="EMBL" id="JYDL01000005">
    <property type="protein sequence ID" value="KRX26895.1"/>
    <property type="molecule type" value="Genomic_DNA"/>
</dbReference>
<evidence type="ECO:0000313" key="2">
    <source>
        <dbReference type="Proteomes" id="UP000054630"/>
    </source>
</evidence>
<dbReference type="Proteomes" id="UP000054630">
    <property type="component" value="Unassembled WGS sequence"/>
</dbReference>
<comment type="caution">
    <text evidence="1">The sequence shown here is derived from an EMBL/GenBank/DDBJ whole genome shotgun (WGS) entry which is preliminary data.</text>
</comment>
<feature type="non-terminal residue" evidence="1">
    <location>
        <position position="1"/>
    </location>
</feature>
<feature type="non-terminal residue" evidence="1">
    <location>
        <position position="96"/>
    </location>
</feature>
<protein>
    <submittedName>
        <fullName evidence="1">Uncharacterized protein</fullName>
    </submittedName>
</protein>
<sequence length="96" mass="11116">LKLVQHAAMVNNSRPLWIRMLPRCDYCKIPELGISKCTNAQLDVCRRSIPTKYPQMTTNHRSICKIGNFIGRKIKKKKFDIFLLTIPLHHANFSPP</sequence>
<organism evidence="1 2">
    <name type="scientific">Trichinella nelsoni</name>
    <dbReference type="NCBI Taxonomy" id="6336"/>
    <lineage>
        <taxon>Eukaryota</taxon>
        <taxon>Metazoa</taxon>
        <taxon>Ecdysozoa</taxon>
        <taxon>Nematoda</taxon>
        <taxon>Enoplea</taxon>
        <taxon>Dorylaimia</taxon>
        <taxon>Trichinellida</taxon>
        <taxon>Trichinellidae</taxon>
        <taxon>Trichinella</taxon>
    </lineage>
</organism>
<keyword evidence="2" id="KW-1185">Reference proteome</keyword>
<proteinExistence type="predicted"/>
<dbReference type="AlphaFoldDB" id="A0A0V0SJC3"/>